<protein>
    <submittedName>
        <fullName evidence="4">Multimeric flavodoxin WrbA</fullName>
    </submittedName>
</protein>
<comment type="caution">
    <text evidence="4">The sequence shown here is derived from an EMBL/GenBank/DDBJ whole genome shotgun (WGS) entry which is preliminary data.</text>
</comment>
<keyword evidence="1" id="KW-0285">Flavoprotein</keyword>
<dbReference type="InterPro" id="IPR005025">
    <property type="entry name" value="FMN_Rdtase-like_dom"/>
</dbReference>
<gene>
    <name evidence="4" type="ORF">EDC37_11120</name>
</gene>
<dbReference type="InterPro" id="IPR051796">
    <property type="entry name" value="ISF_SsuE-like"/>
</dbReference>
<dbReference type="Gene3D" id="3.40.50.360">
    <property type="match status" value="1"/>
</dbReference>
<dbReference type="EMBL" id="SMAA01000011">
    <property type="protein sequence ID" value="TCS78163.1"/>
    <property type="molecule type" value="Genomic_DNA"/>
</dbReference>
<keyword evidence="5" id="KW-1185">Reference proteome</keyword>
<evidence type="ECO:0000256" key="2">
    <source>
        <dbReference type="ARBA" id="ARBA00022643"/>
    </source>
</evidence>
<keyword evidence="2" id="KW-0288">FMN</keyword>
<dbReference type="AlphaFoldDB" id="A0A4R3K5U8"/>
<dbReference type="SUPFAM" id="SSF52218">
    <property type="entry name" value="Flavoproteins"/>
    <property type="match status" value="1"/>
</dbReference>
<dbReference type="Pfam" id="PF03358">
    <property type="entry name" value="FMN_red"/>
    <property type="match status" value="1"/>
</dbReference>
<evidence type="ECO:0000259" key="3">
    <source>
        <dbReference type="Pfam" id="PF03358"/>
    </source>
</evidence>
<dbReference type="PANTHER" id="PTHR43278:SF2">
    <property type="entry name" value="IRON-SULFUR FLAVOPROTEIN"/>
    <property type="match status" value="1"/>
</dbReference>
<evidence type="ECO:0000313" key="4">
    <source>
        <dbReference type="EMBL" id="TCS78163.1"/>
    </source>
</evidence>
<reference evidence="4 5" key="1">
    <citation type="submission" date="2019-03" db="EMBL/GenBank/DDBJ databases">
        <title>Genomic Encyclopedia of Type Strains, Phase IV (KMG-IV): sequencing the most valuable type-strain genomes for metagenomic binning, comparative biology and taxonomic classification.</title>
        <authorList>
            <person name="Goeker M."/>
        </authorList>
    </citation>
    <scope>NUCLEOTIDE SEQUENCE [LARGE SCALE GENOMIC DNA]</scope>
    <source>
        <strain evidence="4 5">DSM 20467</strain>
    </source>
</reference>
<dbReference type="RefSeq" id="WP_132550155.1">
    <property type="nucleotide sequence ID" value="NZ_SMAA01000011.1"/>
</dbReference>
<accession>A0A4R3K5U8</accession>
<dbReference type="InterPro" id="IPR029039">
    <property type="entry name" value="Flavoprotein-like_sf"/>
</dbReference>
<dbReference type="Proteomes" id="UP000295188">
    <property type="component" value="Unassembled WGS sequence"/>
</dbReference>
<sequence>MKIIGVNGSPRKNKNTASLLKKALEGAQAHGAETELVNLYDLDYKGCISCFACKLKGGKSYGKCAFKDGLTPVLAKIAAADAIILASPIYFASITGMMRSFLERMMFPYSTYTENYKSIFGRKIPVGFIYTMNVTKKQMDDLGYMQGLKFSEMLLERIFGYCESLVVNDTYQFDDYSKYVVTVFDEAKKAKVREKEFPVDCQKAYDLGAKFTKIDL</sequence>
<organism evidence="4 5">
    <name type="scientific">Pectinatus cerevisiiphilus</name>
    <dbReference type="NCBI Taxonomy" id="86956"/>
    <lineage>
        <taxon>Bacteria</taxon>
        <taxon>Bacillati</taxon>
        <taxon>Bacillota</taxon>
        <taxon>Negativicutes</taxon>
        <taxon>Selenomonadales</taxon>
        <taxon>Selenomonadaceae</taxon>
        <taxon>Pectinatus</taxon>
    </lineage>
</organism>
<feature type="domain" description="NADPH-dependent FMN reductase-like" evidence="3">
    <location>
        <begin position="1"/>
        <end position="114"/>
    </location>
</feature>
<dbReference type="PANTHER" id="PTHR43278">
    <property type="entry name" value="NAD(P)H-DEPENDENT FMN-CONTAINING OXIDOREDUCTASE YWQN-RELATED"/>
    <property type="match status" value="1"/>
</dbReference>
<dbReference type="GO" id="GO:0016491">
    <property type="term" value="F:oxidoreductase activity"/>
    <property type="evidence" value="ECO:0007669"/>
    <property type="project" value="InterPro"/>
</dbReference>
<proteinExistence type="predicted"/>
<dbReference type="OrthoDB" id="6398207at2"/>
<name>A0A4R3K5U8_9FIRM</name>
<evidence type="ECO:0000256" key="1">
    <source>
        <dbReference type="ARBA" id="ARBA00022630"/>
    </source>
</evidence>
<evidence type="ECO:0000313" key="5">
    <source>
        <dbReference type="Proteomes" id="UP000295188"/>
    </source>
</evidence>